<reference evidence="1 2" key="1">
    <citation type="submission" date="2020-08" db="EMBL/GenBank/DDBJ databases">
        <title>Pseudomonas sp. nov.</title>
        <authorList>
            <person name="Gieschler S."/>
            <person name="Fiedler G."/>
            <person name="Brinks E."/>
            <person name="Boehnlein C."/>
            <person name="Franz C.M.A.P."/>
            <person name="Kabisch J."/>
        </authorList>
    </citation>
    <scope>NUCLEOTIDE SEQUENCE [LARGE SCALE GENOMIC DNA]</scope>
    <source>
        <strain evidence="1 2">MBT-1</strain>
    </source>
</reference>
<name>A0A7X1GG69_9PSED</name>
<evidence type="ECO:0000313" key="2">
    <source>
        <dbReference type="Proteomes" id="UP000526003"/>
    </source>
</evidence>
<dbReference type="RefSeq" id="WP_166590713.1">
    <property type="nucleotide sequence ID" value="NZ_CP130043.1"/>
</dbReference>
<keyword evidence="2" id="KW-1185">Reference proteome</keyword>
<dbReference type="AlphaFoldDB" id="A0A7X1GG69"/>
<proteinExistence type="predicted"/>
<dbReference type="EMBL" id="JACMYG010000021">
    <property type="protein sequence ID" value="MBC2691875.1"/>
    <property type="molecule type" value="Genomic_DNA"/>
</dbReference>
<organism evidence="1 2">
    <name type="scientific">Pseudomonas kielensis</name>
    <dbReference type="NCBI Taxonomy" id="2762577"/>
    <lineage>
        <taxon>Bacteria</taxon>
        <taxon>Pseudomonadati</taxon>
        <taxon>Pseudomonadota</taxon>
        <taxon>Gammaproteobacteria</taxon>
        <taxon>Pseudomonadales</taxon>
        <taxon>Pseudomonadaceae</taxon>
        <taxon>Pseudomonas</taxon>
    </lineage>
</organism>
<comment type="caution">
    <text evidence="1">The sequence shown here is derived from an EMBL/GenBank/DDBJ whole genome shotgun (WGS) entry which is preliminary data.</text>
</comment>
<evidence type="ECO:0000313" key="1">
    <source>
        <dbReference type="EMBL" id="MBC2691875.1"/>
    </source>
</evidence>
<dbReference type="Proteomes" id="UP000526003">
    <property type="component" value="Unassembled WGS sequence"/>
</dbReference>
<accession>A0A7X1GG69</accession>
<protein>
    <submittedName>
        <fullName evidence="1">Uncharacterized protein</fullName>
    </submittedName>
</protein>
<gene>
    <name evidence="1" type="ORF">H7995_18950</name>
</gene>
<sequence>MARSVQIKVKVKPCGKKCCKEGAKEEEDKLKVTHREITQFVLGGEVVDGSFREQIVGIQSTEDFWAGVPIDIFNHQHLRVGELRGQIKYQYRFYEGRVYFRSTEYHLTSRPSNRVWRRANIDFKLYSRTEVRKNSPDAMVMDNNWHLLFMNADVDYVPGIGVYVNFRVEYDGTNNGVGEQDSWGQQVRLVNRG</sequence>